<dbReference type="PANTHER" id="PTHR20958:SF6">
    <property type="entry name" value="GLYCINE N-ACYLTRANSFERASE-LIKE PROTEIN"/>
    <property type="match status" value="1"/>
</dbReference>
<dbReference type="eggNOG" id="COG0456">
    <property type="taxonomic scope" value="Bacteria"/>
</dbReference>
<comment type="caution">
    <text evidence="2">The sequence shown here is derived from an EMBL/GenBank/DDBJ whole genome shotgun (WGS) entry which is preliminary data.</text>
</comment>
<evidence type="ECO:0000313" key="2">
    <source>
        <dbReference type="EMBL" id="EKY22064.1"/>
    </source>
</evidence>
<accession>L1Q232</accession>
<reference evidence="2 3" key="1">
    <citation type="submission" date="2012-05" db="EMBL/GenBank/DDBJ databases">
        <authorList>
            <person name="Weinstock G."/>
            <person name="Sodergren E."/>
            <person name="Lobos E.A."/>
            <person name="Fulton L."/>
            <person name="Fulton R."/>
            <person name="Courtney L."/>
            <person name="Fronick C."/>
            <person name="O'Laughlin M."/>
            <person name="Godfrey J."/>
            <person name="Wilson R.M."/>
            <person name="Miner T."/>
            <person name="Farmer C."/>
            <person name="Delehaunty K."/>
            <person name="Cordes M."/>
            <person name="Minx P."/>
            <person name="Tomlinson C."/>
            <person name="Chen J."/>
            <person name="Wollam A."/>
            <person name="Pepin K.H."/>
            <person name="Bhonagiri V."/>
            <person name="Zhang X."/>
            <person name="Suruliraj S."/>
            <person name="Warren W."/>
            <person name="Mitreva M."/>
            <person name="Mardis E.R."/>
            <person name="Wilson R.K."/>
        </authorList>
    </citation>
    <scope>NUCLEOTIDE SEQUENCE [LARGE SCALE GENOMIC DNA]</scope>
    <source>
        <strain evidence="2 3">DSM 1785</strain>
    </source>
</reference>
<proteinExistence type="predicted"/>
<dbReference type="InterPro" id="IPR016181">
    <property type="entry name" value="Acyl_CoA_acyltransferase"/>
</dbReference>
<dbReference type="PANTHER" id="PTHR20958">
    <property type="entry name" value="GLYCINE N-ACYLTRANSFERASE-LIKE PROTEIN"/>
    <property type="match status" value="1"/>
</dbReference>
<keyword evidence="3" id="KW-1185">Reference proteome</keyword>
<evidence type="ECO:0000313" key="3">
    <source>
        <dbReference type="Proteomes" id="UP000010420"/>
    </source>
</evidence>
<dbReference type="CDD" id="cd04301">
    <property type="entry name" value="NAT_SF"/>
    <property type="match status" value="1"/>
</dbReference>
<protein>
    <submittedName>
        <fullName evidence="2">Acetyltransferase, GNAT family</fullName>
    </submittedName>
</protein>
<sequence>MIAIEKVLEFLYKEYLLHVDMIECIKNNEYKIIEYIEGGVLISDKEEALIMLTAFNMETAKALIDKIPKGVEMLVIHQYFYCNYLKERFNVYDEMSCYQSVYTKNKPFNIEESSINVKILNEEYVESIFNNYSSKNTVDIKYIKERINTNTMLGAFINEKLVGFIGTHEEGSMGILEVLPQYRKNGIGALLQKHATNLALQQSRIPYGQVKVNNEKSIKLQKKLGFELSSEMVYWLMIK</sequence>
<dbReference type="STRING" id="545697.HMPREF0216_03394"/>
<gene>
    <name evidence="2" type="ORF">HMPREF0216_03394</name>
</gene>
<dbReference type="SUPFAM" id="SSF55729">
    <property type="entry name" value="Acyl-CoA N-acyltransferases (Nat)"/>
    <property type="match status" value="1"/>
</dbReference>
<dbReference type="GO" id="GO:0016747">
    <property type="term" value="F:acyltransferase activity, transferring groups other than amino-acyl groups"/>
    <property type="evidence" value="ECO:0007669"/>
    <property type="project" value="InterPro"/>
</dbReference>
<dbReference type="Proteomes" id="UP000010420">
    <property type="component" value="Unassembled WGS sequence"/>
</dbReference>
<dbReference type="Gene3D" id="3.40.630.30">
    <property type="match status" value="1"/>
</dbReference>
<dbReference type="EMBL" id="AMEZ01000136">
    <property type="protein sequence ID" value="EKY22064.1"/>
    <property type="molecule type" value="Genomic_DNA"/>
</dbReference>
<keyword evidence="2" id="KW-0808">Transferase</keyword>
<dbReference type="OrthoDB" id="3185958at2"/>
<feature type="domain" description="N-acetyltransferase" evidence="1">
    <location>
        <begin position="115"/>
        <end position="239"/>
    </location>
</feature>
<dbReference type="InterPro" id="IPR053225">
    <property type="entry name" value="Acyl-CoA_N-acyltransferase"/>
</dbReference>
<name>L1Q232_9CLOT</name>
<dbReference type="PROSITE" id="PS51186">
    <property type="entry name" value="GNAT"/>
    <property type="match status" value="1"/>
</dbReference>
<dbReference type="AlphaFoldDB" id="L1Q232"/>
<dbReference type="RefSeq" id="WP_005216299.1">
    <property type="nucleotide sequence ID" value="NZ_KB291716.1"/>
</dbReference>
<dbReference type="Pfam" id="PF00583">
    <property type="entry name" value="Acetyltransf_1"/>
    <property type="match status" value="1"/>
</dbReference>
<organism evidence="2 3">
    <name type="scientific">Clostridium celatum DSM 1785</name>
    <dbReference type="NCBI Taxonomy" id="545697"/>
    <lineage>
        <taxon>Bacteria</taxon>
        <taxon>Bacillati</taxon>
        <taxon>Bacillota</taxon>
        <taxon>Clostridia</taxon>
        <taxon>Eubacteriales</taxon>
        <taxon>Clostridiaceae</taxon>
        <taxon>Clostridium</taxon>
    </lineage>
</organism>
<dbReference type="InterPro" id="IPR000182">
    <property type="entry name" value="GNAT_dom"/>
</dbReference>
<dbReference type="HOGENOM" id="CLU_103286_0_0_9"/>
<dbReference type="PATRIC" id="fig|545697.3.peg.3318"/>
<evidence type="ECO:0000259" key="1">
    <source>
        <dbReference type="PROSITE" id="PS51186"/>
    </source>
</evidence>